<protein>
    <recommendedName>
        <fullName evidence="2">PF03932 family protein CutC</fullName>
    </recommendedName>
</protein>
<evidence type="ECO:0000256" key="2">
    <source>
        <dbReference type="HAMAP-Rule" id="MF_00795"/>
    </source>
</evidence>
<comment type="caution">
    <text evidence="2">Once thought to be involved in copper homeostasis, experiments in E.coli have shown this is not the case.</text>
</comment>
<dbReference type="GO" id="GO:0005507">
    <property type="term" value="F:copper ion binding"/>
    <property type="evidence" value="ECO:0007669"/>
    <property type="project" value="TreeGrafter"/>
</dbReference>
<dbReference type="InterPro" id="IPR036822">
    <property type="entry name" value="CutC-like_dom_sf"/>
</dbReference>
<dbReference type="EMBL" id="POAF01000002">
    <property type="protein sequence ID" value="RBM02757.1"/>
    <property type="molecule type" value="Genomic_DNA"/>
</dbReference>
<sequence>MEPSTALEIVATSGRCSRTATAAGADRIEACEALELGGITPGPEVLDDILEHRPALGVHALLRSRPGDFHYEDAELRVMERQARRLARSGVDGLVLGALDAGGAVDLEAVARMAAAGLEVNPELEITMHRAIDASADPVASVTQLLALGIHRVLTSGGRDAAGEGLEVIARMAQAAAGRIQIMAGGGMRAQDIGPARGAGAAAVHFSAKTHYAGTIRVSEQQVRQLRSTLNALTK</sequence>
<proteinExistence type="inferred from homology"/>
<keyword evidence="4" id="KW-1185">Reference proteome</keyword>
<dbReference type="Pfam" id="PF03932">
    <property type="entry name" value="CutC"/>
    <property type="match status" value="1"/>
</dbReference>
<dbReference type="AlphaFoldDB" id="A0A365YK42"/>
<name>A0A365YK42_9MICC</name>
<dbReference type="GO" id="GO:0005737">
    <property type="term" value="C:cytoplasm"/>
    <property type="evidence" value="ECO:0007669"/>
    <property type="project" value="UniProtKB-SubCell"/>
</dbReference>
<dbReference type="PANTHER" id="PTHR12598">
    <property type="entry name" value="COPPER HOMEOSTASIS PROTEIN CUTC"/>
    <property type="match status" value="1"/>
</dbReference>
<evidence type="ECO:0000313" key="3">
    <source>
        <dbReference type="EMBL" id="RBM02757.1"/>
    </source>
</evidence>
<evidence type="ECO:0000256" key="1">
    <source>
        <dbReference type="ARBA" id="ARBA00007768"/>
    </source>
</evidence>
<comment type="caution">
    <text evidence="3">The sequence shown here is derived from an EMBL/GenBank/DDBJ whole genome shotgun (WGS) entry which is preliminary data.</text>
</comment>
<dbReference type="CDD" id="cd00945">
    <property type="entry name" value="Aldolase_Class_I"/>
    <property type="match status" value="1"/>
</dbReference>
<comment type="subcellular location">
    <subcellularLocation>
        <location evidence="2">Cytoplasm</location>
    </subcellularLocation>
</comment>
<dbReference type="Proteomes" id="UP000252167">
    <property type="component" value="Unassembled WGS sequence"/>
</dbReference>
<dbReference type="PANTHER" id="PTHR12598:SF0">
    <property type="entry name" value="COPPER HOMEOSTASIS PROTEIN CUTC HOMOLOG"/>
    <property type="match status" value="1"/>
</dbReference>
<gene>
    <name evidence="2" type="primary">cutC</name>
    <name evidence="3" type="ORF">C1H84_04830</name>
</gene>
<reference evidence="3 4" key="1">
    <citation type="submission" date="2018-01" db="EMBL/GenBank/DDBJ databases">
        <title>Glutamicibacter soli strain NHPC-3 Whole genome sequence and assembly.</title>
        <authorList>
            <person name="Choudhury P."/>
            <person name="Gupta D."/>
            <person name="Sengupta K."/>
            <person name="Jawed A."/>
            <person name="Sultana N."/>
            <person name="Saha P."/>
        </authorList>
    </citation>
    <scope>NUCLEOTIDE SEQUENCE [LARGE SCALE GENOMIC DNA]</scope>
    <source>
        <strain evidence="3 4">NHPC-3</strain>
    </source>
</reference>
<dbReference type="Gene3D" id="3.20.20.380">
    <property type="entry name" value="Copper homeostasis (CutC) domain"/>
    <property type="match status" value="1"/>
</dbReference>
<dbReference type="SUPFAM" id="SSF110395">
    <property type="entry name" value="CutC-like"/>
    <property type="match status" value="1"/>
</dbReference>
<dbReference type="InterPro" id="IPR005627">
    <property type="entry name" value="CutC-like"/>
</dbReference>
<organism evidence="3 4">
    <name type="scientific">Glutamicibacter soli</name>
    <dbReference type="NCBI Taxonomy" id="453836"/>
    <lineage>
        <taxon>Bacteria</taxon>
        <taxon>Bacillati</taxon>
        <taxon>Actinomycetota</taxon>
        <taxon>Actinomycetes</taxon>
        <taxon>Micrococcales</taxon>
        <taxon>Micrococcaceae</taxon>
        <taxon>Glutamicibacter</taxon>
    </lineage>
</organism>
<keyword evidence="2" id="KW-0963">Cytoplasm</keyword>
<accession>A0A365YK42</accession>
<comment type="similarity">
    <text evidence="1 2">Belongs to the CutC family.</text>
</comment>
<evidence type="ECO:0000313" key="4">
    <source>
        <dbReference type="Proteomes" id="UP000252167"/>
    </source>
</evidence>
<dbReference type="RefSeq" id="WP_052772284.1">
    <property type="nucleotide sequence ID" value="NZ_CM125969.1"/>
</dbReference>
<dbReference type="HAMAP" id="MF_00795">
    <property type="entry name" value="CutC"/>
    <property type="match status" value="1"/>
</dbReference>